<evidence type="ECO:0000313" key="2">
    <source>
        <dbReference type="EMBL" id="KKL55780.1"/>
    </source>
</evidence>
<feature type="transmembrane region" description="Helical" evidence="1">
    <location>
        <begin position="149"/>
        <end position="169"/>
    </location>
</feature>
<feature type="transmembrane region" description="Helical" evidence="1">
    <location>
        <begin position="175"/>
        <end position="194"/>
    </location>
</feature>
<keyword evidence="1" id="KW-0812">Transmembrane</keyword>
<feature type="non-terminal residue" evidence="2">
    <location>
        <position position="233"/>
    </location>
</feature>
<proteinExistence type="predicted"/>
<keyword evidence="1" id="KW-0472">Membrane</keyword>
<feature type="transmembrane region" description="Helical" evidence="1">
    <location>
        <begin position="97"/>
        <end position="117"/>
    </location>
</feature>
<comment type="caution">
    <text evidence="2">The sequence shown here is derived from an EMBL/GenBank/DDBJ whole genome shotgun (WGS) entry which is preliminary data.</text>
</comment>
<keyword evidence="1" id="KW-1133">Transmembrane helix</keyword>
<protein>
    <submittedName>
        <fullName evidence="2">Uncharacterized protein</fullName>
    </submittedName>
</protein>
<dbReference type="AlphaFoldDB" id="A0A0F9FEV0"/>
<reference evidence="2" key="1">
    <citation type="journal article" date="2015" name="Nature">
        <title>Complex archaea that bridge the gap between prokaryotes and eukaryotes.</title>
        <authorList>
            <person name="Spang A."/>
            <person name="Saw J.H."/>
            <person name="Jorgensen S.L."/>
            <person name="Zaremba-Niedzwiedzka K."/>
            <person name="Martijn J."/>
            <person name="Lind A.E."/>
            <person name="van Eijk R."/>
            <person name="Schleper C."/>
            <person name="Guy L."/>
            <person name="Ettema T.J."/>
        </authorList>
    </citation>
    <scope>NUCLEOTIDE SEQUENCE</scope>
</reference>
<name>A0A0F9FEV0_9ZZZZ</name>
<organism evidence="2">
    <name type="scientific">marine sediment metagenome</name>
    <dbReference type="NCBI Taxonomy" id="412755"/>
    <lineage>
        <taxon>unclassified sequences</taxon>
        <taxon>metagenomes</taxon>
        <taxon>ecological metagenomes</taxon>
    </lineage>
</organism>
<gene>
    <name evidence="2" type="ORF">LCGC14_2252010</name>
</gene>
<feature type="transmembrane region" description="Helical" evidence="1">
    <location>
        <begin position="42"/>
        <end position="67"/>
    </location>
</feature>
<dbReference type="EMBL" id="LAZR01030717">
    <property type="protein sequence ID" value="KKL55780.1"/>
    <property type="molecule type" value="Genomic_DNA"/>
</dbReference>
<evidence type="ECO:0000256" key="1">
    <source>
        <dbReference type="SAM" id="Phobius"/>
    </source>
</evidence>
<sequence length="233" mass="26880">MKDLNALWMARVDWFDPEGREQQIKDYIALGNHLIWQRQASFLAAAVLAMIYFDPILTLICYTSVVLTEVLDQMLGRQSKAWGGQDPVAGRRILKRIALNTAISATAISVFITSIAVQQTTGGHFTPLFFLFSASLFAAMYNSQIFGILLLRLTIYAFAFFYIALLNVLRYSPPLSSRIWLEFFTIIFVVYFIVDISRKFYLSYQERLEQMKLIKEENERTKAALVLFLDQFH</sequence>
<feature type="transmembrane region" description="Helical" evidence="1">
    <location>
        <begin position="123"/>
        <end position="142"/>
    </location>
</feature>
<accession>A0A0F9FEV0</accession>